<reference evidence="1 2" key="1">
    <citation type="submission" date="2019-04" db="EMBL/GenBank/DDBJ databases">
        <authorList>
            <person name="Feng G."/>
            <person name="Zhang J."/>
            <person name="Zhu H."/>
        </authorList>
    </citation>
    <scope>NUCLEOTIDE SEQUENCE [LARGE SCALE GENOMIC DNA]</scope>
    <source>
        <strain evidence="1 2">9PBR-1</strain>
    </source>
</reference>
<dbReference type="OrthoDB" id="886122at2"/>
<dbReference type="AlphaFoldDB" id="A0A4Z0QG91"/>
<dbReference type="Proteomes" id="UP000298471">
    <property type="component" value="Unassembled WGS sequence"/>
</dbReference>
<proteinExistence type="predicted"/>
<organism evidence="1 2">
    <name type="scientific">Hymenobacter metallicola</name>
    <dbReference type="NCBI Taxonomy" id="2563114"/>
    <lineage>
        <taxon>Bacteria</taxon>
        <taxon>Pseudomonadati</taxon>
        <taxon>Bacteroidota</taxon>
        <taxon>Cytophagia</taxon>
        <taxon>Cytophagales</taxon>
        <taxon>Hymenobacteraceae</taxon>
        <taxon>Hymenobacter</taxon>
    </lineage>
</organism>
<name>A0A4Z0QG91_9BACT</name>
<evidence type="ECO:0000313" key="1">
    <source>
        <dbReference type="EMBL" id="TGE28496.1"/>
    </source>
</evidence>
<protein>
    <submittedName>
        <fullName evidence="1">Uncharacterized protein</fullName>
    </submittedName>
</protein>
<accession>A0A4Z0QG91</accession>
<evidence type="ECO:0000313" key="2">
    <source>
        <dbReference type="Proteomes" id="UP000298471"/>
    </source>
</evidence>
<keyword evidence="2" id="KW-1185">Reference proteome</keyword>
<gene>
    <name evidence="1" type="ORF">E5K02_03235</name>
</gene>
<sequence length="62" mass="7281">MPPLETTSLPRKHRAWIALYALEGCEQDRAEILRINNVTEADLAEFEESWLRLRCRNLSPTR</sequence>
<dbReference type="EMBL" id="SRMB01000001">
    <property type="protein sequence ID" value="TGE28496.1"/>
    <property type="molecule type" value="Genomic_DNA"/>
</dbReference>
<dbReference type="RefSeq" id="WP_135392021.1">
    <property type="nucleotide sequence ID" value="NZ_SRMB01000001.1"/>
</dbReference>
<comment type="caution">
    <text evidence="1">The sequence shown here is derived from an EMBL/GenBank/DDBJ whole genome shotgun (WGS) entry which is preliminary data.</text>
</comment>